<organism evidence="2 3">
    <name type="scientific">Rhodopseudomonas rhenobacensis</name>
    <dbReference type="NCBI Taxonomy" id="87461"/>
    <lineage>
        <taxon>Bacteria</taxon>
        <taxon>Pseudomonadati</taxon>
        <taxon>Pseudomonadota</taxon>
        <taxon>Alphaproteobacteria</taxon>
        <taxon>Hyphomicrobiales</taxon>
        <taxon>Nitrobacteraceae</taxon>
        <taxon>Rhodopseudomonas</taxon>
    </lineage>
</organism>
<dbReference type="EMBL" id="JACHIH010000005">
    <property type="protein sequence ID" value="MBB5046557.1"/>
    <property type="molecule type" value="Genomic_DNA"/>
</dbReference>
<comment type="caution">
    <text evidence="2">The sequence shown here is derived from an EMBL/GenBank/DDBJ whole genome shotgun (WGS) entry which is preliminary data.</text>
</comment>
<feature type="transmembrane region" description="Helical" evidence="1">
    <location>
        <begin position="24"/>
        <end position="57"/>
    </location>
</feature>
<dbReference type="Proteomes" id="UP000542353">
    <property type="component" value="Unassembled WGS sequence"/>
</dbReference>
<evidence type="ECO:0000313" key="3">
    <source>
        <dbReference type="Proteomes" id="UP000542353"/>
    </source>
</evidence>
<evidence type="ECO:0000256" key="1">
    <source>
        <dbReference type="SAM" id="Phobius"/>
    </source>
</evidence>
<gene>
    <name evidence="2" type="ORF">HNR60_001305</name>
</gene>
<name>A0A7W7Z2N5_9BRAD</name>
<sequence>MALPSARAYETIVNYLGPHGPDALLAFVIFAGVIGAGLAGLDLWFSGLVGIGIYLIYAVRRSLAEKHQERSAEQEVAKRELELKIYRDRQLMKVEREKLKALPPARSREGKK</sequence>
<keyword evidence="3" id="KW-1185">Reference proteome</keyword>
<proteinExistence type="predicted"/>
<keyword evidence="1" id="KW-0812">Transmembrane</keyword>
<accession>A0A7W7Z2N5</accession>
<dbReference type="RefSeq" id="WP_184255571.1">
    <property type="nucleotide sequence ID" value="NZ_JACHIH010000005.1"/>
</dbReference>
<reference evidence="2 3" key="1">
    <citation type="submission" date="2020-08" db="EMBL/GenBank/DDBJ databases">
        <title>Genomic Encyclopedia of Type Strains, Phase IV (KMG-IV): sequencing the most valuable type-strain genomes for metagenomic binning, comparative biology and taxonomic classification.</title>
        <authorList>
            <person name="Goeker M."/>
        </authorList>
    </citation>
    <scope>NUCLEOTIDE SEQUENCE [LARGE SCALE GENOMIC DNA]</scope>
    <source>
        <strain evidence="2 3">DSM 12706</strain>
    </source>
</reference>
<evidence type="ECO:0000313" key="2">
    <source>
        <dbReference type="EMBL" id="MBB5046557.1"/>
    </source>
</evidence>
<dbReference type="AlphaFoldDB" id="A0A7W7Z2N5"/>
<keyword evidence="1" id="KW-1133">Transmembrane helix</keyword>
<protein>
    <submittedName>
        <fullName evidence="2">Uncharacterized protein</fullName>
    </submittedName>
</protein>
<keyword evidence="1" id="KW-0472">Membrane</keyword>